<evidence type="ECO:0000313" key="2">
    <source>
        <dbReference type="EMBL" id="ATG51555.1"/>
    </source>
</evidence>
<accession>A0A291GMV6</accession>
<feature type="transmembrane region" description="Helical" evidence="1">
    <location>
        <begin position="64"/>
        <end position="81"/>
    </location>
</feature>
<feature type="transmembrane region" description="Helical" evidence="1">
    <location>
        <begin position="250"/>
        <end position="271"/>
    </location>
</feature>
<feature type="transmembrane region" description="Helical" evidence="1">
    <location>
        <begin position="190"/>
        <end position="212"/>
    </location>
</feature>
<dbReference type="Pfam" id="PF20176">
    <property type="entry name" value="DUF6541"/>
    <property type="match status" value="1"/>
</dbReference>
<feature type="transmembrane region" description="Helical" evidence="1">
    <location>
        <begin position="33"/>
        <end position="58"/>
    </location>
</feature>
<dbReference type="Proteomes" id="UP000218165">
    <property type="component" value="Chromosome"/>
</dbReference>
<organism evidence="2 3">
    <name type="scientific">Brachybacterium vulturis</name>
    <dbReference type="NCBI Taxonomy" id="2017484"/>
    <lineage>
        <taxon>Bacteria</taxon>
        <taxon>Bacillati</taxon>
        <taxon>Actinomycetota</taxon>
        <taxon>Actinomycetes</taxon>
        <taxon>Micrococcales</taxon>
        <taxon>Dermabacteraceae</taxon>
        <taxon>Brachybacterium</taxon>
    </lineage>
</organism>
<keyword evidence="3" id="KW-1185">Reference proteome</keyword>
<gene>
    <name evidence="2" type="ORF">CFK38_08475</name>
</gene>
<reference evidence="3" key="1">
    <citation type="submission" date="2017-09" db="EMBL/GenBank/DDBJ databases">
        <title>Brachybacterium sp. VM2412.</title>
        <authorList>
            <person name="Tak E.J."/>
            <person name="Bae J.-W."/>
        </authorList>
    </citation>
    <scope>NUCLEOTIDE SEQUENCE [LARGE SCALE GENOMIC DNA]</scope>
    <source>
        <strain evidence="3">VM2412</strain>
    </source>
</reference>
<feature type="transmembrane region" description="Helical" evidence="1">
    <location>
        <begin position="6"/>
        <end position="26"/>
    </location>
</feature>
<feature type="transmembrane region" description="Helical" evidence="1">
    <location>
        <begin position="219"/>
        <end position="238"/>
    </location>
</feature>
<feature type="transmembrane region" description="Helical" evidence="1">
    <location>
        <begin position="367"/>
        <end position="388"/>
    </location>
</feature>
<keyword evidence="1" id="KW-0812">Transmembrane</keyword>
<dbReference type="AlphaFoldDB" id="A0A291GMV6"/>
<sequence length="644" mass="67836">MSDALALPVSGAAVLVLLMAPGTAAVRVLRGSWLLALALAPSLGLALAGLASLLAGLLGVRWSLLPWTAAAALLVLGALGLRRLGARMPSTLLGGRLMPPRAVPLAPLWVACAAAIAIIPIMHAAGWRPDAVLERWDTLYHLSALQWVRESGSASPLTLGAISNSSRTASLYPSAFHALASLVPGVPVPVLLNGSVLVLSTVPWIMGIALLARAVLPQTPWAPAAGAVLAALIPGAPVNEWIHLSPIPNLVGFAALPGLLAAGVAMWTALLRTATVRTVLTASLAVGVGGLGLLMTHPNTAVMALLLLTVLTAPDALHRAGRHPMLTLIPVALLVPVAMLQFTPLGGMVTEFSGGLQVAWWTALGEVVLGLHTVWPMALGVVLALAWWPGVVLSWRNGPRWLVAAWALVTLLYLDAAVDSPLDLSVLFYRGQDRLTMPLAMLSCLLAIVGLRWWGRLLRAPSASVRQPAWTRFTALALALIAVLATLGSIPTRAENASRNLALDHPGRGRFLQADELAAWERAAPTMDMSEKVLASPFSGASHMWALHGQSVHFAVAGGSLGHRDELIMQAARDAPTEPTACAFLMRWGIGYVYQDRISYQYDARYAPLDADLTGIGPVVFSTPHSTLYEVRCDPGDGGTDYVP</sequence>
<dbReference type="OrthoDB" id="3169698at2"/>
<evidence type="ECO:0000313" key="3">
    <source>
        <dbReference type="Proteomes" id="UP000218165"/>
    </source>
</evidence>
<dbReference type="EMBL" id="CP023563">
    <property type="protein sequence ID" value="ATG51555.1"/>
    <property type="molecule type" value="Genomic_DNA"/>
</dbReference>
<proteinExistence type="predicted"/>
<feature type="transmembrane region" description="Helical" evidence="1">
    <location>
        <begin position="325"/>
        <end position="347"/>
    </location>
</feature>
<protein>
    <submittedName>
        <fullName evidence="2">Uncharacterized protein</fullName>
    </submittedName>
</protein>
<dbReference type="InterPro" id="IPR046671">
    <property type="entry name" value="DUF6541"/>
</dbReference>
<evidence type="ECO:0000256" key="1">
    <source>
        <dbReference type="SAM" id="Phobius"/>
    </source>
</evidence>
<keyword evidence="1" id="KW-0472">Membrane</keyword>
<feature type="transmembrane region" description="Helical" evidence="1">
    <location>
        <begin position="400"/>
        <end position="418"/>
    </location>
</feature>
<keyword evidence="1" id="KW-1133">Transmembrane helix</keyword>
<name>A0A291GMV6_9MICO</name>
<dbReference type="RefSeq" id="WP_096802680.1">
    <property type="nucleotide sequence ID" value="NZ_CP023563.1"/>
</dbReference>
<feature type="transmembrane region" description="Helical" evidence="1">
    <location>
        <begin position="438"/>
        <end position="458"/>
    </location>
</feature>
<feature type="transmembrane region" description="Helical" evidence="1">
    <location>
        <begin position="102"/>
        <end position="125"/>
    </location>
</feature>
<feature type="transmembrane region" description="Helical" evidence="1">
    <location>
        <begin position="470"/>
        <end position="490"/>
    </location>
</feature>
<dbReference type="KEGG" id="brz:CFK38_08475"/>